<dbReference type="InterPro" id="IPR001763">
    <property type="entry name" value="Rhodanese-like_dom"/>
</dbReference>
<proteinExistence type="predicted"/>
<accession>A0A9D6V2N2</accession>
<dbReference type="PROSITE" id="PS50206">
    <property type="entry name" value="RHODANESE_3"/>
    <property type="match status" value="1"/>
</dbReference>
<dbReference type="Pfam" id="PF00581">
    <property type="entry name" value="Rhodanese"/>
    <property type="match status" value="1"/>
</dbReference>
<protein>
    <submittedName>
        <fullName evidence="2">Rhodanese-like domain-containing protein</fullName>
    </submittedName>
</protein>
<dbReference type="EMBL" id="JACRDE010000330">
    <property type="protein sequence ID" value="MBI5250307.1"/>
    <property type="molecule type" value="Genomic_DNA"/>
</dbReference>
<dbReference type="InterPro" id="IPR036873">
    <property type="entry name" value="Rhodanese-like_dom_sf"/>
</dbReference>
<dbReference type="Proteomes" id="UP000807825">
    <property type="component" value="Unassembled WGS sequence"/>
</dbReference>
<organism evidence="2 3">
    <name type="scientific">Desulfomonile tiedjei</name>
    <dbReference type="NCBI Taxonomy" id="2358"/>
    <lineage>
        <taxon>Bacteria</taxon>
        <taxon>Pseudomonadati</taxon>
        <taxon>Thermodesulfobacteriota</taxon>
        <taxon>Desulfomonilia</taxon>
        <taxon>Desulfomonilales</taxon>
        <taxon>Desulfomonilaceae</taxon>
        <taxon>Desulfomonile</taxon>
    </lineage>
</organism>
<dbReference type="AlphaFoldDB" id="A0A9D6V2N2"/>
<dbReference type="CDD" id="cd00158">
    <property type="entry name" value="RHOD"/>
    <property type="match status" value="1"/>
</dbReference>
<dbReference type="Gene3D" id="3.40.250.10">
    <property type="entry name" value="Rhodanese-like domain"/>
    <property type="match status" value="1"/>
</dbReference>
<evidence type="ECO:0000313" key="3">
    <source>
        <dbReference type="Proteomes" id="UP000807825"/>
    </source>
</evidence>
<comment type="caution">
    <text evidence="2">The sequence shown here is derived from an EMBL/GenBank/DDBJ whole genome shotgun (WGS) entry which is preliminary data.</text>
</comment>
<evidence type="ECO:0000259" key="1">
    <source>
        <dbReference type="PROSITE" id="PS50206"/>
    </source>
</evidence>
<sequence>MSIHINKKRLLIPIALALVSVGAWWQTSRSVTPRESTWDDVTEEAKSGGYRLISGNELEQLYEKRSGKTLLVDTRQEWEFAAGHIKTAVNFPIEPVRWSAWWKKADLAPILGPDKDRVVIFY</sequence>
<evidence type="ECO:0000313" key="2">
    <source>
        <dbReference type="EMBL" id="MBI5250307.1"/>
    </source>
</evidence>
<name>A0A9D6V2N2_9BACT</name>
<reference evidence="2" key="1">
    <citation type="submission" date="2020-07" db="EMBL/GenBank/DDBJ databases">
        <title>Huge and variable diversity of episymbiotic CPR bacteria and DPANN archaea in groundwater ecosystems.</title>
        <authorList>
            <person name="He C.Y."/>
            <person name="Keren R."/>
            <person name="Whittaker M."/>
            <person name="Farag I.F."/>
            <person name="Doudna J."/>
            <person name="Cate J.H.D."/>
            <person name="Banfield J.F."/>
        </authorList>
    </citation>
    <scope>NUCLEOTIDE SEQUENCE</scope>
    <source>
        <strain evidence="2">NC_groundwater_1664_Pr3_B-0.1um_52_9</strain>
    </source>
</reference>
<feature type="domain" description="Rhodanese" evidence="1">
    <location>
        <begin position="65"/>
        <end position="122"/>
    </location>
</feature>
<dbReference type="SUPFAM" id="SSF52821">
    <property type="entry name" value="Rhodanese/Cell cycle control phosphatase"/>
    <property type="match status" value="1"/>
</dbReference>
<gene>
    <name evidence="2" type="ORF">HY912_12500</name>
</gene>